<dbReference type="RefSeq" id="WP_048835447.1">
    <property type="nucleotide sequence ID" value="NZ_BJMU01000020.1"/>
</dbReference>
<dbReference type="AlphaFoldDB" id="A0A4Y3TQ35"/>
<dbReference type="Proteomes" id="UP000317617">
    <property type="component" value="Unassembled WGS sequence"/>
</dbReference>
<dbReference type="EMBL" id="BJMU01000020">
    <property type="protein sequence ID" value="GEB83884.1"/>
    <property type="molecule type" value="Genomic_DNA"/>
</dbReference>
<accession>A0A4Y3TQ35</accession>
<dbReference type="OrthoDB" id="8421424at2"/>
<gene>
    <name evidence="1" type="ORF">AOR01nite_23610</name>
</gene>
<keyword evidence="2" id="KW-1185">Reference proteome</keyword>
<dbReference type="STRING" id="104099.AD949_10675"/>
<comment type="caution">
    <text evidence="1">The sequence shown here is derived from an EMBL/GenBank/DDBJ whole genome shotgun (WGS) entry which is preliminary data.</text>
</comment>
<sequence length="66" mass="7345">MILTPEMIEAAAVAMANFDVSLVGCPILQSIDEFRFDKDRDEYLRRAKVVLEAAITAWNTRAGETA</sequence>
<name>A0A4Y3TQ35_9PROT</name>
<protein>
    <submittedName>
        <fullName evidence="1">Uncharacterized protein</fullName>
    </submittedName>
</protein>
<organism evidence="1 2">
    <name type="scientific">Acetobacter orleanensis</name>
    <dbReference type="NCBI Taxonomy" id="104099"/>
    <lineage>
        <taxon>Bacteria</taxon>
        <taxon>Pseudomonadati</taxon>
        <taxon>Pseudomonadota</taxon>
        <taxon>Alphaproteobacteria</taxon>
        <taxon>Acetobacterales</taxon>
        <taxon>Acetobacteraceae</taxon>
        <taxon>Acetobacter</taxon>
    </lineage>
</organism>
<evidence type="ECO:0000313" key="2">
    <source>
        <dbReference type="Proteomes" id="UP000317617"/>
    </source>
</evidence>
<evidence type="ECO:0000313" key="1">
    <source>
        <dbReference type="EMBL" id="GEB83884.1"/>
    </source>
</evidence>
<proteinExistence type="predicted"/>
<reference evidence="1 2" key="1">
    <citation type="submission" date="2019-06" db="EMBL/GenBank/DDBJ databases">
        <title>Whole genome shotgun sequence of Acetobacter orleanensis NBRC 13752.</title>
        <authorList>
            <person name="Hosoyama A."/>
            <person name="Uohara A."/>
            <person name="Ohji S."/>
            <person name="Ichikawa N."/>
        </authorList>
    </citation>
    <scope>NUCLEOTIDE SEQUENCE [LARGE SCALE GENOMIC DNA]</scope>
    <source>
        <strain evidence="1 2">NBRC 13752</strain>
    </source>
</reference>